<keyword evidence="4 9" id="KW-0812">Transmembrane</keyword>
<sequence>MATTIAVRTRKSRRADGVAFSELSLRQNAAILEYCRTSMSALSGSTAGIMGLTGLLGFVFYFVSAFILSAFLTVKAGSRWNSFFITRRVLFINGLFGGLFVAAVMSFKIPMSSGFFKKGKEKKSLAPMVQTHHMHDQWTALVPQDTMSLRCRLVNSLCNHESITEHPN</sequence>
<comment type="similarity">
    <text evidence="2">Belongs to the EMC6 family.</text>
</comment>
<gene>
    <name evidence="10" type="ORF">BaRGS_00008244</name>
</gene>
<reference evidence="10 11" key="1">
    <citation type="journal article" date="2023" name="Sci. Data">
        <title>Genome assembly of the Korean intertidal mud-creeper Batillaria attramentaria.</title>
        <authorList>
            <person name="Patra A.K."/>
            <person name="Ho P.T."/>
            <person name="Jun S."/>
            <person name="Lee S.J."/>
            <person name="Kim Y."/>
            <person name="Won Y.J."/>
        </authorList>
    </citation>
    <scope>NUCLEOTIDE SEQUENCE [LARGE SCALE GENOMIC DNA]</scope>
    <source>
        <strain evidence="10">Wonlab-2016</strain>
    </source>
</reference>
<comment type="caution">
    <text evidence="10">The sequence shown here is derived from an EMBL/GenBank/DDBJ whole genome shotgun (WGS) entry which is preliminary data.</text>
</comment>
<protein>
    <recommendedName>
        <fullName evidence="3">ER membrane protein complex subunit 6</fullName>
    </recommendedName>
    <alternativeName>
        <fullName evidence="8">Transmembrane protein 93</fullName>
    </alternativeName>
</protein>
<evidence type="ECO:0000256" key="7">
    <source>
        <dbReference type="ARBA" id="ARBA00023136"/>
    </source>
</evidence>
<dbReference type="Pfam" id="PF07019">
    <property type="entry name" value="EMC6"/>
    <property type="match status" value="1"/>
</dbReference>
<feature type="transmembrane region" description="Helical" evidence="9">
    <location>
        <begin position="49"/>
        <end position="71"/>
    </location>
</feature>
<dbReference type="EMBL" id="JACVVK020000036">
    <property type="protein sequence ID" value="KAK7500669.1"/>
    <property type="molecule type" value="Genomic_DNA"/>
</dbReference>
<feature type="transmembrane region" description="Helical" evidence="9">
    <location>
        <begin position="91"/>
        <end position="110"/>
    </location>
</feature>
<keyword evidence="7 9" id="KW-0472">Membrane</keyword>
<evidence type="ECO:0000256" key="5">
    <source>
        <dbReference type="ARBA" id="ARBA00022824"/>
    </source>
</evidence>
<dbReference type="PANTHER" id="PTHR20994">
    <property type="entry name" value="ER MEMBRANE PROTEIN COMPLEX SUBUNIT 6"/>
    <property type="match status" value="1"/>
</dbReference>
<dbReference type="InterPro" id="IPR029008">
    <property type="entry name" value="EMC6-like"/>
</dbReference>
<keyword evidence="6 9" id="KW-1133">Transmembrane helix</keyword>
<dbReference type="Proteomes" id="UP001519460">
    <property type="component" value="Unassembled WGS sequence"/>
</dbReference>
<dbReference type="AlphaFoldDB" id="A0ABD0LMK1"/>
<proteinExistence type="inferred from homology"/>
<dbReference type="PANTHER" id="PTHR20994:SF0">
    <property type="entry name" value="ER MEMBRANE PROTEIN COMPLEX SUBUNIT 6"/>
    <property type="match status" value="1"/>
</dbReference>
<evidence type="ECO:0000256" key="1">
    <source>
        <dbReference type="ARBA" id="ARBA00004477"/>
    </source>
</evidence>
<dbReference type="GO" id="GO:0005789">
    <property type="term" value="C:endoplasmic reticulum membrane"/>
    <property type="evidence" value="ECO:0007669"/>
    <property type="project" value="UniProtKB-SubCell"/>
</dbReference>
<evidence type="ECO:0000256" key="2">
    <source>
        <dbReference type="ARBA" id="ARBA00009436"/>
    </source>
</evidence>
<dbReference type="InterPro" id="IPR008504">
    <property type="entry name" value="Emc6"/>
</dbReference>
<keyword evidence="5" id="KW-0256">Endoplasmic reticulum</keyword>
<evidence type="ECO:0000256" key="3">
    <source>
        <dbReference type="ARBA" id="ARBA00020827"/>
    </source>
</evidence>
<name>A0ABD0LMK1_9CAEN</name>
<organism evidence="10 11">
    <name type="scientific">Batillaria attramentaria</name>
    <dbReference type="NCBI Taxonomy" id="370345"/>
    <lineage>
        <taxon>Eukaryota</taxon>
        <taxon>Metazoa</taxon>
        <taxon>Spiralia</taxon>
        <taxon>Lophotrochozoa</taxon>
        <taxon>Mollusca</taxon>
        <taxon>Gastropoda</taxon>
        <taxon>Caenogastropoda</taxon>
        <taxon>Sorbeoconcha</taxon>
        <taxon>Cerithioidea</taxon>
        <taxon>Batillariidae</taxon>
        <taxon>Batillaria</taxon>
    </lineage>
</organism>
<evidence type="ECO:0000313" key="11">
    <source>
        <dbReference type="Proteomes" id="UP001519460"/>
    </source>
</evidence>
<evidence type="ECO:0000313" key="10">
    <source>
        <dbReference type="EMBL" id="KAK7500669.1"/>
    </source>
</evidence>
<comment type="subcellular location">
    <subcellularLocation>
        <location evidence="1">Endoplasmic reticulum membrane</location>
        <topology evidence="1">Multi-pass membrane protein</topology>
    </subcellularLocation>
</comment>
<evidence type="ECO:0000256" key="8">
    <source>
        <dbReference type="ARBA" id="ARBA00031072"/>
    </source>
</evidence>
<keyword evidence="11" id="KW-1185">Reference proteome</keyword>
<evidence type="ECO:0000256" key="4">
    <source>
        <dbReference type="ARBA" id="ARBA00022692"/>
    </source>
</evidence>
<accession>A0ABD0LMK1</accession>
<evidence type="ECO:0000256" key="6">
    <source>
        <dbReference type="ARBA" id="ARBA00022989"/>
    </source>
</evidence>
<evidence type="ECO:0000256" key="9">
    <source>
        <dbReference type="SAM" id="Phobius"/>
    </source>
</evidence>